<sequence length="255" mass="28014">MSNKKISANDPRTVARDIPGIFDALFPQLSPGVVASFNRESNPVAGCAPLPANLIAGSSLERAMLFEIAVAAAEQLLKKEGHIVWDTCLDVAVSRQQRHFDAKIPVSLSPADKVAAEWVSRNLVAMLSKMNSGSDTESLVHSPAIPGYQWIASGTGDFSIGTKLIEVKCTGRHFSSSDYRQIIMYWLLGYASSVENDTPEWSEGILMNPRLNRIIRFPFRKIIGVIGAGRSKVELLELFSSMVGDHNFHKFDSNH</sequence>
<reference evidence="1 2" key="1">
    <citation type="submission" date="2019-10" db="EMBL/GenBank/DDBJ databases">
        <title>Glaciimonas soli sp. nov., a psychrophilic bacterium isolated from the forest soil of a high elevation mountain in Taiwan.</title>
        <authorList>
            <person name="Wang L.-T."/>
            <person name="Shieh W.Y."/>
        </authorList>
    </citation>
    <scope>NUCLEOTIDE SEQUENCE [LARGE SCALE GENOMIC DNA]</scope>
    <source>
        <strain evidence="1 2">GS1</strain>
    </source>
</reference>
<name>A0A843YQ01_9BURK</name>
<evidence type="ECO:0000313" key="1">
    <source>
        <dbReference type="EMBL" id="MQR01120.1"/>
    </source>
</evidence>
<organism evidence="1 2">
    <name type="scientific">Glaciimonas soli</name>
    <dbReference type="NCBI Taxonomy" id="2590999"/>
    <lineage>
        <taxon>Bacteria</taxon>
        <taxon>Pseudomonadati</taxon>
        <taxon>Pseudomonadota</taxon>
        <taxon>Betaproteobacteria</taxon>
        <taxon>Burkholderiales</taxon>
        <taxon>Oxalobacteraceae</taxon>
        <taxon>Glaciimonas</taxon>
    </lineage>
</organism>
<dbReference type="EMBL" id="WINI01000004">
    <property type="protein sequence ID" value="MQR01120.1"/>
    <property type="molecule type" value="Genomic_DNA"/>
</dbReference>
<keyword evidence="2" id="KW-1185">Reference proteome</keyword>
<dbReference type="Proteomes" id="UP000451565">
    <property type="component" value="Unassembled WGS sequence"/>
</dbReference>
<dbReference type="OrthoDB" id="6400609at2"/>
<gene>
    <name evidence="1" type="ORF">GEV47_10550</name>
</gene>
<accession>A0A843YQ01</accession>
<proteinExistence type="predicted"/>
<protein>
    <submittedName>
        <fullName evidence="1">Uncharacterized protein</fullName>
    </submittedName>
</protein>
<dbReference type="AlphaFoldDB" id="A0A843YQ01"/>
<dbReference type="RefSeq" id="WP_153234714.1">
    <property type="nucleotide sequence ID" value="NZ_WINI01000004.1"/>
</dbReference>
<evidence type="ECO:0000313" key="2">
    <source>
        <dbReference type="Proteomes" id="UP000451565"/>
    </source>
</evidence>
<comment type="caution">
    <text evidence="1">The sequence shown here is derived from an EMBL/GenBank/DDBJ whole genome shotgun (WGS) entry which is preliminary data.</text>
</comment>